<gene>
    <name evidence="7" type="ORF">BO80DRAFT_265794</name>
</gene>
<dbReference type="Pfam" id="PF00172">
    <property type="entry name" value="Zn_clus"/>
    <property type="match status" value="1"/>
</dbReference>
<dbReference type="VEuPathDB" id="FungiDB:BO80DRAFT_265794"/>
<dbReference type="EMBL" id="KZ824495">
    <property type="protein sequence ID" value="RAK95350.1"/>
    <property type="molecule type" value="Genomic_DNA"/>
</dbReference>
<keyword evidence="8" id="KW-1185">Reference proteome</keyword>
<sequence length="454" mass="50472">MVRTAQGKAGKRSRRGCLRCRASHHKCDEQQPRCGRCQRLNLECEPSDFIVPSSWCSSTLKTAVVENGGPASTCDVFNSIAVVSPNQPESASQLLPALDAEKVSLIQAYQNGIAEWMDLFDDESHFRRAVVKRAVDSPLLMNAICALIARQVGIADREEVWRATAARYYGESLQQLITALELPASCPEDNLAATILLSSYELLALPGLDHQRHVSGALTLIRTHACRASSNGIMGAAFWVYARQDVAMALVHECPTMLPPEEWGVSWAEQERKEDKLGNKMVWLLARTIAHTFRKEVVLSVRSLSDNRAYLRRELDAWLESLPDSFHGIPYEYPTPEGFSRLWFAVPSTAAAMCMYHLAHLLMFMEGCNSLLSTEDESQSKVLDHAQSIAAIALSPIPDAALVQAVQPLYYAAKHIDSVAKKAKIWALLDRIENQLGFHTGDRIKQLQEQVTLC</sequence>
<dbReference type="GO" id="GO:0008270">
    <property type="term" value="F:zinc ion binding"/>
    <property type="evidence" value="ECO:0007669"/>
    <property type="project" value="InterPro"/>
</dbReference>
<name>A0A395GIR6_9EURO</name>
<dbReference type="Gene3D" id="4.10.240.10">
    <property type="entry name" value="Zn(2)-C6 fungal-type DNA-binding domain"/>
    <property type="match status" value="1"/>
</dbReference>
<evidence type="ECO:0000256" key="3">
    <source>
        <dbReference type="ARBA" id="ARBA00023125"/>
    </source>
</evidence>
<dbReference type="GO" id="GO:0045944">
    <property type="term" value="P:positive regulation of transcription by RNA polymerase II"/>
    <property type="evidence" value="ECO:0007669"/>
    <property type="project" value="TreeGrafter"/>
</dbReference>
<evidence type="ECO:0000313" key="7">
    <source>
        <dbReference type="EMBL" id="RAK95350.1"/>
    </source>
</evidence>
<evidence type="ECO:0000256" key="1">
    <source>
        <dbReference type="ARBA" id="ARBA00004123"/>
    </source>
</evidence>
<reference evidence="7 8" key="1">
    <citation type="submission" date="2018-02" db="EMBL/GenBank/DDBJ databases">
        <title>The genomes of Aspergillus section Nigri reveals drivers in fungal speciation.</title>
        <authorList>
            <consortium name="DOE Joint Genome Institute"/>
            <person name="Vesth T.C."/>
            <person name="Nybo J."/>
            <person name="Theobald S."/>
            <person name="Brandl J."/>
            <person name="Frisvad J.C."/>
            <person name="Nielsen K.F."/>
            <person name="Lyhne E.K."/>
            <person name="Kogle M.E."/>
            <person name="Kuo A."/>
            <person name="Riley R."/>
            <person name="Clum A."/>
            <person name="Nolan M."/>
            <person name="Lipzen A."/>
            <person name="Salamov A."/>
            <person name="Henrissat B."/>
            <person name="Wiebenga A."/>
            <person name="De vries R.P."/>
            <person name="Grigoriev I.V."/>
            <person name="Mortensen U.H."/>
            <person name="Andersen M.R."/>
            <person name="Baker S.E."/>
        </authorList>
    </citation>
    <scope>NUCLEOTIDE SEQUENCE [LARGE SCALE GENOMIC DNA]</scope>
    <source>
        <strain evidence="7 8">CBS 121593</strain>
    </source>
</reference>
<dbReference type="PROSITE" id="PS00463">
    <property type="entry name" value="ZN2_CY6_FUNGAL_1"/>
    <property type="match status" value="1"/>
</dbReference>
<comment type="subcellular location">
    <subcellularLocation>
        <location evidence="1">Nucleus</location>
    </subcellularLocation>
</comment>
<keyword evidence="4" id="KW-0804">Transcription</keyword>
<evidence type="ECO:0000313" key="8">
    <source>
        <dbReference type="Proteomes" id="UP000249402"/>
    </source>
</evidence>
<dbReference type="CDD" id="cd12148">
    <property type="entry name" value="fungal_TF_MHR"/>
    <property type="match status" value="1"/>
</dbReference>
<evidence type="ECO:0000256" key="4">
    <source>
        <dbReference type="ARBA" id="ARBA00023163"/>
    </source>
</evidence>
<evidence type="ECO:0000259" key="6">
    <source>
        <dbReference type="PROSITE" id="PS50048"/>
    </source>
</evidence>
<feature type="domain" description="Zn(2)-C6 fungal-type" evidence="6">
    <location>
        <begin position="16"/>
        <end position="44"/>
    </location>
</feature>
<dbReference type="SMART" id="SM00066">
    <property type="entry name" value="GAL4"/>
    <property type="match status" value="1"/>
</dbReference>
<organism evidence="7 8">
    <name type="scientific">Aspergillus ibericus CBS 121593</name>
    <dbReference type="NCBI Taxonomy" id="1448316"/>
    <lineage>
        <taxon>Eukaryota</taxon>
        <taxon>Fungi</taxon>
        <taxon>Dikarya</taxon>
        <taxon>Ascomycota</taxon>
        <taxon>Pezizomycotina</taxon>
        <taxon>Eurotiomycetes</taxon>
        <taxon>Eurotiomycetidae</taxon>
        <taxon>Eurotiales</taxon>
        <taxon>Aspergillaceae</taxon>
        <taxon>Aspergillus</taxon>
        <taxon>Aspergillus subgen. Circumdati</taxon>
    </lineage>
</organism>
<dbReference type="GO" id="GO:0000976">
    <property type="term" value="F:transcription cis-regulatory region binding"/>
    <property type="evidence" value="ECO:0007669"/>
    <property type="project" value="TreeGrafter"/>
</dbReference>
<dbReference type="Pfam" id="PF11951">
    <property type="entry name" value="Fungal_trans_2"/>
    <property type="match status" value="1"/>
</dbReference>
<evidence type="ECO:0000256" key="2">
    <source>
        <dbReference type="ARBA" id="ARBA00023015"/>
    </source>
</evidence>
<keyword evidence="3" id="KW-0238">DNA-binding</keyword>
<dbReference type="PANTHER" id="PTHR37534:SF9">
    <property type="entry name" value="ZN(II)2CYS6 TRANSCRIPTION FACTOR (EUROFUNG)"/>
    <property type="match status" value="1"/>
</dbReference>
<dbReference type="AlphaFoldDB" id="A0A395GIR6"/>
<dbReference type="OrthoDB" id="4525710at2759"/>
<dbReference type="CDD" id="cd00067">
    <property type="entry name" value="GAL4"/>
    <property type="match status" value="1"/>
</dbReference>
<dbReference type="RefSeq" id="XP_025569678.1">
    <property type="nucleotide sequence ID" value="XM_025714784.1"/>
</dbReference>
<dbReference type="InterPro" id="IPR036864">
    <property type="entry name" value="Zn2-C6_fun-type_DNA-bd_sf"/>
</dbReference>
<protein>
    <recommendedName>
        <fullName evidence="6">Zn(2)-C6 fungal-type domain-containing protein</fullName>
    </recommendedName>
</protein>
<accession>A0A395GIR6</accession>
<dbReference type="GO" id="GO:0000981">
    <property type="term" value="F:DNA-binding transcription factor activity, RNA polymerase II-specific"/>
    <property type="evidence" value="ECO:0007669"/>
    <property type="project" value="InterPro"/>
</dbReference>
<proteinExistence type="predicted"/>
<keyword evidence="5" id="KW-0539">Nucleus</keyword>
<dbReference type="PANTHER" id="PTHR37534">
    <property type="entry name" value="TRANSCRIPTIONAL ACTIVATOR PROTEIN UGA3"/>
    <property type="match status" value="1"/>
</dbReference>
<dbReference type="InterPro" id="IPR001138">
    <property type="entry name" value="Zn2Cys6_DnaBD"/>
</dbReference>
<dbReference type="Proteomes" id="UP000249402">
    <property type="component" value="Unassembled WGS sequence"/>
</dbReference>
<dbReference type="PROSITE" id="PS50048">
    <property type="entry name" value="ZN2_CY6_FUNGAL_2"/>
    <property type="match status" value="1"/>
</dbReference>
<dbReference type="GeneID" id="37219649"/>
<evidence type="ECO:0000256" key="5">
    <source>
        <dbReference type="ARBA" id="ARBA00023242"/>
    </source>
</evidence>
<dbReference type="SUPFAM" id="SSF57701">
    <property type="entry name" value="Zn2/Cys6 DNA-binding domain"/>
    <property type="match status" value="1"/>
</dbReference>
<keyword evidence="2" id="KW-0805">Transcription regulation</keyword>
<dbReference type="GO" id="GO:0005634">
    <property type="term" value="C:nucleus"/>
    <property type="evidence" value="ECO:0007669"/>
    <property type="project" value="UniProtKB-SubCell"/>
</dbReference>
<dbReference type="InterPro" id="IPR021858">
    <property type="entry name" value="Fun_TF"/>
</dbReference>